<dbReference type="PANTHER" id="PTHR45914">
    <property type="entry name" value="TRANSCRIPTION FACTOR HEC3-RELATED"/>
    <property type="match status" value="1"/>
</dbReference>
<accession>A0A8B8KGQ6</accession>
<dbReference type="GO" id="GO:0005634">
    <property type="term" value="C:nucleus"/>
    <property type="evidence" value="ECO:0007669"/>
    <property type="project" value="UniProtKB-SubCell"/>
</dbReference>
<dbReference type="InterPro" id="IPR045239">
    <property type="entry name" value="bHLH95_bHLH"/>
</dbReference>
<dbReference type="PROSITE" id="PS50888">
    <property type="entry name" value="BHLH"/>
    <property type="match status" value="1"/>
</dbReference>
<proteinExistence type="predicted"/>
<feature type="domain" description="BHLH" evidence="6">
    <location>
        <begin position="143"/>
        <end position="192"/>
    </location>
</feature>
<evidence type="ECO:0000256" key="5">
    <source>
        <dbReference type="ARBA" id="ARBA00023242"/>
    </source>
</evidence>
<evidence type="ECO:0000256" key="2">
    <source>
        <dbReference type="ARBA" id="ARBA00023015"/>
    </source>
</evidence>
<organism evidence="7 8">
    <name type="scientific">Abrus precatorius</name>
    <name type="common">Indian licorice</name>
    <name type="synonym">Glycine abrus</name>
    <dbReference type="NCBI Taxonomy" id="3816"/>
    <lineage>
        <taxon>Eukaryota</taxon>
        <taxon>Viridiplantae</taxon>
        <taxon>Streptophyta</taxon>
        <taxon>Embryophyta</taxon>
        <taxon>Tracheophyta</taxon>
        <taxon>Spermatophyta</taxon>
        <taxon>Magnoliopsida</taxon>
        <taxon>eudicotyledons</taxon>
        <taxon>Gunneridae</taxon>
        <taxon>Pentapetalae</taxon>
        <taxon>rosids</taxon>
        <taxon>fabids</taxon>
        <taxon>Fabales</taxon>
        <taxon>Fabaceae</taxon>
        <taxon>Papilionoideae</taxon>
        <taxon>50 kb inversion clade</taxon>
        <taxon>NPAAA clade</taxon>
        <taxon>indigoferoid/millettioid clade</taxon>
        <taxon>Abreae</taxon>
        <taxon>Abrus</taxon>
    </lineage>
</organism>
<dbReference type="InterPro" id="IPR045843">
    <property type="entry name" value="IND-like"/>
</dbReference>
<name>A0A8B8KGQ6_ABRPR</name>
<evidence type="ECO:0000313" key="7">
    <source>
        <dbReference type="Proteomes" id="UP000694853"/>
    </source>
</evidence>
<dbReference type="GeneID" id="113855563"/>
<dbReference type="RefSeq" id="XP_027343002.1">
    <property type="nucleotide sequence ID" value="XM_027487201.1"/>
</dbReference>
<dbReference type="Proteomes" id="UP000694853">
    <property type="component" value="Unplaced"/>
</dbReference>
<keyword evidence="4" id="KW-0804">Transcription</keyword>
<dbReference type="SUPFAM" id="SSF47459">
    <property type="entry name" value="HLH, helix-loop-helix DNA-binding domain"/>
    <property type="match status" value="1"/>
</dbReference>
<gene>
    <name evidence="8" type="primary">LOC113855563</name>
</gene>
<reference evidence="7" key="1">
    <citation type="journal article" date="2019" name="Toxins">
        <title>Detection of Abrin-Like and Prepropulchellin-Like Toxin Genes and Transcripts Using Whole Genome Sequencing and Full-Length Transcript Sequencing of Abrus precatorius.</title>
        <authorList>
            <person name="Hovde B.T."/>
            <person name="Daligault H.E."/>
            <person name="Hanschen E.R."/>
            <person name="Kunde Y.A."/>
            <person name="Johnson M.B."/>
            <person name="Starkenburg S.R."/>
            <person name="Johnson S.L."/>
        </authorList>
    </citation>
    <scope>NUCLEOTIDE SEQUENCE [LARGE SCALE GENOMIC DNA]</scope>
</reference>
<dbReference type="GO" id="GO:0003700">
    <property type="term" value="F:DNA-binding transcription factor activity"/>
    <property type="evidence" value="ECO:0007669"/>
    <property type="project" value="InterPro"/>
</dbReference>
<reference evidence="8" key="2">
    <citation type="submission" date="2025-08" db="UniProtKB">
        <authorList>
            <consortium name="RefSeq"/>
        </authorList>
    </citation>
    <scope>IDENTIFICATION</scope>
    <source>
        <tissue evidence="8">Young leaves</tissue>
    </source>
</reference>
<dbReference type="Gene3D" id="4.10.280.10">
    <property type="entry name" value="Helix-loop-helix DNA-binding domain"/>
    <property type="match status" value="1"/>
</dbReference>
<protein>
    <submittedName>
        <fullName evidence="8">Transcription factor bHLH53-like</fullName>
    </submittedName>
</protein>
<evidence type="ECO:0000313" key="8">
    <source>
        <dbReference type="RefSeq" id="XP_027343002.1"/>
    </source>
</evidence>
<keyword evidence="5" id="KW-0539">Nucleus</keyword>
<evidence type="ECO:0000256" key="3">
    <source>
        <dbReference type="ARBA" id="ARBA00023125"/>
    </source>
</evidence>
<dbReference type="GO" id="GO:0003677">
    <property type="term" value="F:DNA binding"/>
    <property type="evidence" value="ECO:0007669"/>
    <property type="project" value="UniProtKB-KW"/>
</dbReference>
<dbReference type="SMART" id="SM00353">
    <property type="entry name" value="HLH"/>
    <property type="match status" value="1"/>
</dbReference>
<dbReference type="GO" id="GO:0046983">
    <property type="term" value="F:protein dimerization activity"/>
    <property type="evidence" value="ECO:0007669"/>
    <property type="project" value="InterPro"/>
</dbReference>
<dbReference type="InterPro" id="IPR036638">
    <property type="entry name" value="HLH_DNA-bd_sf"/>
</dbReference>
<dbReference type="KEGG" id="aprc:113855563"/>
<dbReference type="OrthoDB" id="1921534at2759"/>
<keyword evidence="7" id="KW-1185">Reference proteome</keyword>
<sequence length="275" mass="31344">MPPSTWDTLQIPNSEISTIEEALPELAAPNPHFSYSDESFCPFDNLNPTCDFLYTSHQPFTCIDPFVSLAHPTFSTEDYNILPCPKRQKFYEEEQQPLFSSLQDYAPSSFLDHNFCYFDVEQVPPEILCSMEFKLPPKKESERTISAQSIAARERRRKIIDKTQELGKLIPGGPKMNTAEMLSAAAKYVNYLQAQVQMLQLIKTFSEDKAGSPIENLHALVVSPFVQEKLYLEQRCFVPKEFVITLTNHNNVQSRPTIVKDLKELIGADTEKKAL</sequence>
<evidence type="ECO:0000256" key="4">
    <source>
        <dbReference type="ARBA" id="ARBA00023163"/>
    </source>
</evidence>
<comment type="subcellular location">
    <subcellularLocation>
        <location evidence="1">Nucleus</location>
    </subcellularLocation>
</comment>
<keyword evidence="3" id="KW-0238">DNA-binding</keyword>
<dbReference type="CDD" id="cd11393">
    <property type="entry name" value="bHLH_AtbHLH_like"/>
    <property type="match status" value="1"/>
</dbReference>
<keyword evidence="2" id="KW-0805">Transcription regulation</keyword>
<evidence type="ECO:0000256" key="1">
    <source>
        <dbReference type="ARBA" id="ARBA00004123"/>
    </source>
</evidence>
<dbReference type="InterPro" id="IPR011598">
    <property type="entry name" value="bHLH_dom"/>
</dbReference>
<dbReference type="AlphaFoldDB" id="A0A8B8KGQ6"/>
<dbReference type="Pfam" id="PF00010">
    <property type="entry name" value="HLH"/>
    <property type="match status" value="1"/>
</dbReference>
<evidence type="ECO:0000259" key="6">
    <source>
        <dbReference type="PROSITE" id="PS50888"/>
    </source>
</evidence>